<feature type="signal peptide" evidence="6">
    <location>
        <begin position="1"/>
        <end position="21"/>
    </location>
</feature>
<keyword evidence="3" id="KW-0713">Self-incompatibility</keyword>
<evidence type="ECO:0000313" key="8">
    <source>
        <dbReference type="Proteomes" id="UP001558713"/>
    </source>
</evidence>
<gene>
    <name evidence="7" type="ORF">V5N11_033137</name>
</gene>
<feature type="chain" id="PRO_5044853687" evidence="6">
    <location>
        <begin position="22"/>
        <end position="125"/>
    </location>
</feature>
<sequence length="125" mass="14756">MMNRLLCFLLVITLCAWLSDASPVQFKNSLIPKVIVRTRNVLKIHCLSDGDDLGNQYVRPDETYNTTINDSTYICELWAGRGYEYYAKLKVEISGEAEYKWEATHDWIFFTHGQERFKYNWTYIP</sequence>
<dbReference type="EMBL" id="JBANAX010000224">
    <property type="protein sequence ID" value="KAL1218152.1"/>
    <property type="molecule type" value="Genomic_DNA"/>
</dbReference>
<comment type="similarity">
    <text evidence="2">Belongs to the plant self-incompatibility (S1) protein family.</text>
</comment>
<evidence type="ECO:0000256" key="3">
    <source>
        <dbReference type="ARBA" id="ARBA00022471"/>
    </source>
</evidence>
<protein>
    <submittedName>
        <fullName evidence="7">S-protein</fullName>
    </submittedName>
</protein>
<dbReference type="GO" id="GO:0060320">
    <property type="term" value="P:rejection of self pollen"/>
    <property type="evidence" value="ECO:0007669"/>
    <property type="project" value="UniProtKB-KW"/>
</dbReference>
<reference evidence="7 8" key="1">
    <citation type="submission" date="2024-04" db="EMBL/GenBank/DDBJ databases">
        <title>Genome assembly C_amara_ONT_v2.</title>
        <authorList>
            <person name="Yant L."/>
            <person name="Moore C."/>
            <person name="Slenker M."/>
        </authorList>
    </citation>
    <scope>NUCLEOTIDE SEQUENCE [LARGE SCALE GENOMIC DNA]</scope>
    <source>
        <tissue evidence="7">Leaf</tissue>
    </source>
</reference>
<dbReference type="Proteomes" id="UP001558713">
    <property type="component" value="Unassembled WGS sequence"/>
</dbReference>
<accession>A0ABD1BLS1</accession>
<evidence type="ECO:0000256" key="4">
    <source>
        <dbReference type="ARBA" id="ARBA00022525"/>
    </source>
</evidence>
<dbReference type="Pfam" id="PF05938">
    <property type="entry name" value="Self-incomp_S1"/>
    <property type="match status" value="1"/>
</dbReference>
<evidence type="ECO:0000313" key="7">
    <source>
        <dbReference type="EMBL" id="KAL1218152.1"/>
    </source>
</evidence>
<name>A0ABD1BLS1_CARAN</name>
<keyword evidence="8" id="KW-1185">Reference proteome</keyword>
<evidence type="ECO:0000256" key="6">
    <source>
        <dbReference type="SAM" id="SignalP"/>
    </source>
</evidence>
<keyword evidence="4" id="KW-0964">Secreted</keyword>
<dbReference type="AlphaFoldDB" id="A0ABD1BLS1"/>
<organism evidence="7 8">
    <name type="scientific">Cardamine amara subsp. amara</name>
    <dbReference type="NCBI Taxonomy" id="228776"/>
    <lineage>
        <taxon>Eukaryota</taxon>
        <taxon>Viridiplantae</taxon>
        <taxon>Streptophyta</taxon>
        <taxon>Embryophyta</taxon>
        <taxon>Tracheophyta</taxon>
        <taxon>Spermatophyta</taxon>
        <taxon>Magnoliopsida</taxon>
        <taxon>eudicotyledons</taxon>
        <taxon>Gunneridae</taxon>
        <taxon>Pentapetalae</taxon>
        <taxon>rosids</taxon>
        <taxon>malvids</taxon>
        <taxon>Brassicales</taxon>
        <taxon>Brassicaceae</taxon>
        <taxon>Cardamineae</taxon>
        <taxon>Cardamine</taxon>
    </lineage>
</organism>
<comment type="subcellular location">
    <subcellularLocation>
        <location evidence="1">Secreted</location>
    </subcellularLocation>
</comment>
<dbReference type="GO" id="GO:0005576">
    <property type="term" value="C:extracellular region"/>
    <property type="evidence" value="ECO:0007669"/>
    <property type="project" value="UniProtKB-SubCell"/>
</dbReference>
<evidence type="ECO:0000256" key="2">
    <source>
        <dbReference type="ARBA" id="ARBA00005581"/>
    </source>
</evidence>
<keyword evidence="5 6" id="KW-0732">Signal</keyword>
<comment type="caution">
    <text evidence="7">The sequence shown here is derived from an EMBL/GenBank/DDBJ whole genome shotgun (WGS) entry which is preliminary data.</text>
</comment>
<proteinExistence type="inferred from homology"/>
<evidence type="ECO:0000256" key="5">
    <source>
        <dbReference type="ARBA" id="ARBA00022729"/>
    </source>
</evidence>
<evidence type="ECO:0000256" key="1">
    <source>
        <dbReference type="ARBA" id="ARBA00004613"/>
    </source>
</evidence>
<dbReference type="InterPro" id="IPR010264">
    <property type="entry name" value="Self-incomp_S1"/>
</dbReference>